<dbReference type="Proteomes" id="UP001066276">
    <property type="component" value="Chromosome 4_2"/>
</dbReference>
<name>A0AAV7SBN5_PLEWA</name>
<organism evidence="1 2">
    <name type="scientific">Pleurodeles waltl</name>
    <name type="common">Iberian ribbed newt</name>
    <dbReference type="NCBI Taxonomy" id="8319"/>
    <lineage>
        <taxon>Eukaryota</taxon>
        <taxon>Metazoa</taxon>
        <taxon>Chordata</taxon>
        <taxon>Craniata</taxon>
        <taxon>Vertebrata</taxon>
        <taxon>Euteleostomi</taxon>
        <taxon>Amphibia</taxon>
        <taxon>Batrachia</taxon>
        <taxon>Caudata</taxon>
        <taxon>Salamandroidea</taxon>
        <taxon>Salamandridae</taxon>
        <taxon>Pleurodelinae</taxon>
        <taxon>Pleurodeles</taxon>
    </lineage>
</organism>
<evidence type="ECO:0000313" key="1">
    <source>
        <dbReference type="EMBL" id="KAJ1161513.1"/>
    </source>
</evidence>
<dbReference type="EMBL" id="JANPWB010000008">
    <property type="protein sequence ID" value="KAJ1161513.1"/>
    <property type="molecule type" value="Genomic_DNA"/>
</dbReference>
<evidence type="ECO:0000313" key="2">
    <source>
        <dbReference type="Proteomes" id="UP001066276"/>
    </source>
</evidence>
<sequence>MAVPPLGGRMWALPSVQLCRERMIQYFGATLLEHLGCDWAYYQTRALQLRLLREAQYEIPFLEEVDVHSFIGTAQDAVSVATEALEHTCSLLVFGVDFPVLSFAEVENLLLSVTTA</sequence>
<gene>
    <name evidence="1" type="ORF">NDU88_001998</name>
</gene>
<proteinExistence type="predicted"/>
<dbReference type="AlphaFoldDB" id="A0AAV7SBN5"/>
<reference evidence="1" key="1">
    <citation type="journal article" date="2022" name="bioRxiv">
        <title>Sequencing and chromosome-scale assembly of the giantPleurodeles waltlgenome.</title>
        <authorList>
            <person name="Brown T."/>
            <person name="Elewa A."/>
            <person name="Iarovenko S."/>
            <person name="Subramanian E."/>
            <person name="Araus A.J."/>
            <person name="Petzold A."/>
            <person name="Susuki M."/>
            <person name="Suzuki K.-i.T."/>
            <person name="Hayashi T."/>
            <person name="Toyoda A."/>
            <person name="Oliveira C."/>
            <person name="Osipova E."/>
            <person name="Leigh N.D."/>
            <person name="Simon A."/>
            <person name="Yun M.H."/>
        </authorList>
    </citation>
    <scope>NUCLEOTIDE SEQUENCE</scope>
    <source>
        <strain evidence="1">20211129_DDA</strain>
        <tissue evidence="1">Liver</tissue>
    </source>
</reference>
<keyword evidence="2" id="KW-1185">Reference proteome</keyword>
<protein>
    <submittedName>
        <fullName evidence="1">Uncharacterized protein</fullName>
    </submittedName>
</protein>
<accession>A0AAV7SBN5</accession>
<comment type="caution">
    <text evidence="1">The sequence shown here is derived from an EMBL/GenBank/DDBJ whole genome shotgun (WGS) entry which is preliminary data.</text>
</comment>